<gene>
    <name evidence="1" type="ORF">IRJ41_004322</name>
</gene>
<reference evidence="1" key="1">
    <citation type="submission" date="2021-02" db="EMBL/GenBank/DDBJ databases">
        <title>Comparative genomics reveals that relaxation of natural selection precedes convergent phenotypic evolution of cavefish.</title>
        <authorList>
            <person name="Peng Z."/>
        </authorList>
    </citation>
    <scope>NUCLEOTIDE SEQUENCE</scope>
    <source>
        <tissue evidence="1">Muscle</tissue>
    </source>
</reference>
<evidence type="ECO:0000313" key="1">
    <source>
        <dbReference type="EMBL" id="KAI7801296.1"/>
    </source>
</evidence>
<keyword evidence="2" id="KW-1185">Reference proteome</keyword>
<protein>
    <submittedName>
        <fullName evidence="1">Uncharacterized protein</fullName>
    </submittedName>
</protein>
<comment type="caution">
    <text evidence="1">The sequence shown here is derived from an EMBL/GenBank/DDBJ whole genome shotgun (WGS) entry which is preliminary data.</text>
</comment>
<name>A0A9W7TR65_TRIRA</name>
<sequence>METKAFAVVEFADDDSVEIIPTTWLEETTEVMAEFHRKKGVKTRSTYYRTNVLQKLQELCENWQDILSMQRRILTVPGVVAEMDFLENGPCQTIDELKQFDRILESKEKRTNMVINTAIYTVVEL</sequence>
<dbReference type="AlphaFoldDB" id="A0A9W7TR65"/>
<organism evidence="1 2">
    <name type="scientific">Triplophysa rosa</name>
    <name type="common">Cave loach</name>
    <dbReference type="NCBI Taxonomy" id="992332"/>
    <lineage>
        <taxon>Eukaryota</taxon>
        <taxon>Metazoa</taxon>
        <taxon>Chordata</taxon>
        <taxon>Craniata</taxon>
        <taxon>Vertebrata</taxon>
        <taxon>Euteleostomi</taxon>
        <taxon>Actinopterygii</taxon>
        <taxon>Neopterygii</taxon>
        <taxon>Teleostei</taxon>
        <taxon>Ostariophysi</taxon>
        <taxon>Cypriniformes</taxon>
        <taxon>Nemacheilidae</taxon>
        <taxon>Triplophysa</taxon>
    </lineage>
</organism>
<dbReference type="Proteomes" id="UP001059041">
    <property type="component" value="Linkage Group LG13"/>
</dbReference>
<evidence type="ECO:0000313" key="2">
    <source>
        <dbReference type="Proteomes" id="UP001059041"/>
    </source>
</evidence>
<accession>A0A9W7TR65</accession>
<proteinExistence type="predicted"/>
<dbReference type="EMBL" id="JAFHDT010000013">
    <property type="protein sequence ID" value="KAI7801296.1"/>
    <property type="molecule type" value="Genomic_DNA"/>
</dbReference>